<evidence type="ECO:0008006" key="3">
    <source>
        <dbReference type="Google" id="ProtNLM"/>
    </source>
</evidence>
<dbReference type="Proteomes" id="UP000321113">
    <property type="component" value="Unassembled WGS sequence"/>
</dbReference>
<sequence length="167" mass="18973">MGILHYIGLKKSSRQLFSGLSLDEAVRLLVSSPHDFSTLIPYLGDVFIPTQKDLEKLISSEQENISRSLADTSEKRRARLKKTPVKPRRSRVYSYVYERSADVITEALLRAKGKCEGCGNNAPFERKTNKPLTLNYIILCRFQRVALTHIDNVLALSPNCHREMHDG</sequence>
<gene>
    <name evidence="1" type="ORF">VSU01S_36730</name>
</gene>
<organism evidence="1 2">
    <name type="scientific">Vibrio superstes NBRC 103154</name>
    <dbReference type="NCBI Taxonomy" id="1219062"/>
    <lineage>
        <taxon>Bacteria</taxon>
        <taxon>Pseudomonadati</taxon>
        <taxon>Pseudomonadota</taxon>
        <taxon>Gammaproteobacteria</taxon>
        <taxon>Vibrionales</taxon>
        <taxon>Vibrionaceae</taxon>
        <taxon>Vibrio</taxon>
    </lineage>
</organism>
<evidence type="ECO:0000313" key="2">
    <source>
        <dbReference type="Proteomes" id="UP000321113"/>
    </source>
</evidence>
<evidence type="ECO:0000313" key="1">
    <source>
        <dbReference type="EMBL" id="GEM81428.1"/>
    </source>
</evidence>
<dbReference type="AlphaFoldDB" id="A0A511QVM9"/>
<proteinExistence type="predicted"/>
<protein>
    <recommendedName>
        <fullName evidence="3">HNH nuclease domain-containing protein</fullName>
    </recommendedName>
</protein>
<keyword evidence="2" id="KW-1185">Reference proteome</keyword>
<reference evidence="1 2" key="1">
    <citation type="submission" date="2019-07" db="EMBL/GenBank/DDBJ databases">
        <title>Whole genome shotgun sequence of Vibrio superstes NBRC 103154.</title>
        <authorList>
            <person name="Hosoyama A."/>
            <person name="Uohara A."/>
            <person name="Ohji S."/>
            <person name="Ichikawa N."/>
        </authorList>
    </citation>
    <scope>NUCLEOTIDE SEQUENCE [LARGE SCALE GENOMIC DNA]</scope>
    <source>
        <strain evidence="1 2">NBRC 103154</strain>
    </source>
</reference>
<comment type="caution">
    <text evidence="1">The sequence shown here is derived from an EMBL/GenBank/DDBJ whole genome shotgun (WGS) entry which is preliminary data.</text>
</comment>
<name>A0A511QVM9_9VIBR</name>
<dbReference type="EMBL" id="BJXK01000023">
    <property type="protein sequence ID" value="GEM81428.1"/>
    <property type="molecule type" value="Genomic_DNA"/>
</dbReference>
<accession>A0A511QVM9</accession>